<protein>
    <recommendedName>
        <fullName evidence="5">Phenoloxidase-activating factor 2</fullName>
    </recommendedName>
    <alternativeName>
        <fullName evidence="6">Prophenoloxidase-activating factor II</fullName>
    </alternativeName>
</protein>
<dbReference type="InterPro" id="IPR001254">
    <property type="entry name" value="Trypsin_dom"/>
</dbReference>
<accession>A0A0M4EDI2</accession>
<reference evidence="8 9" key="1">
    <citation type="submission" date="2015-08" db="EMBL/GenBank/DDBJ databases">
        <title>Ancestral chromatin configuration constrains chromatin evolution on differentiating sex chromosomes in Drosophila.</title>
        <authorList>
            <person name="Zhou Q."/>
            <person name="Bachtrog D."/>
        </authorList>
    </citation>
    <scope>NUCLEOTIDE SEQUENCE [LARGE SCALE GENOMIC DNA]</scope>
    <source>
        <tissue evidence="8">Whole larvae</tissue>
    </source>
</reference>
<dbReference type="PRINTS" id="PR00722">
    <property type="entry name" value="CHYMOTRYPSIN"/>
</dbReference>
<evidence type="ECO:0000256" key="2">
    <source>
        <dbReference type="ARBA" id="ARBA00022525"/>
    </source>
</evidence>
<comment type="subcellular location">
    <subcellularLocation>
        <location evidence="1">Secreted</location>
    </subcellularLocation>
</comment>
<dbReference type="EMBL" id="CP012523">
    <property type="protein sequence ID" value="ALC39897.1"/>
    <property type="molecule type" value="Genomic_DNA"/>
</dbReference>
<dbReference type="OrthoDB" id="6261922at2759"/>
<evidence type="ECO:0000256" key="6">
    <source>
        <dbReference type="ARBA" id="ARBA00076468"/>
    </source>
</evidence>
<dbReference type="FunFam" id="2.40.10.10:FF:000038">
    <property type="entry name" value="Serine protease"/>
    <property type="match status" value="1"/>
</dbReference>
<dbReference type="GO" id="GO:0004252">
    <property type="term" value="F:serine-type endopeptidase activity"/>
    <property type="evidence" value="ECO:0007669"/>
    <property type="project" value="InterPro"/>
</dbReference>
<dbReference type="SMART" id="SM00020">
    <property type="entry name" value="Tryp_SPc"/>
    <property type="match status" value="1"/>
</dbReference>
<evidence type="ECO:0000256" key="5">
    <source>
        <dbReference type="ARBA" id="ARBA00068096"/>
    </source>
</evidence>
<dbReference type="Gene3D" id="2.40.10.10">
    <property type="entry name" value="Trypsin-like serine proteases"/>
    <property type="match status" value="2"/>
</dbReference>
<sequence>MMIIILYRMAKQEKSCGLNKVCSERYLCDDDNNIIQDGHGLINYRQAVFAEKDNGGCVLPQVCCTLPQQPKPLHVEQPTPEGCGYSNPKGLQLTLVETTNEAQFAEFPWVVMILEQSDSISSRSIGGGSLLAPTVVLTAAHIVDSKDVSHLTIRAGEWNTVNEAEPRPHVNRQVSKRIIHPAFNWLNSNYDAALLLLRIPLKLGANIGTVCLPPPAAQFSNQRCLVMGWGKKRNRDLWYPNILKKISLPIVAADQCQSMLRNTQLGQFFNLHESLLCAGGEKDKDACLGDGGGPLVCSLPNQPDRYQLAGLVAWGMGCGVENVPGVYASVPKLRDWIDEQFHLNRISKEFYTA</sequence>
<dbReference type="Pfam" id="PF18322">
    <property type="entry name" value="CLIP_1"/>
    <property type="match status" value="1"/>
</dbReference>
<dbReference type="GO" id="GO:0006508">
    <property type="term" value="P:proteolysis"/>
    <property type="evidence" value="ECO:0007669"/>
    <property type="project" value="InterPro"/>
</dbReference>
<comment type="similarity">
    <text evidence="4">Belongs to the peptidase S1 family. CLIP subfamily.</text>
</comment>
<keyword evidence="2" id="KW-0964">Secreted</keyword>
<gene>
    <name evidence="8" type="ORF">Dbus_chr2Lg1982</name>
</gene>
<dbReference type="InterPro" id="IPR001314">
    <property type="entry name" value="Peptidase_S1A"/>
</dbReference>
<dbReference type="InterPro" id="IPR043504">
    <property type="entry name" value="Peptidase_S1_PA_chymotrypsin"/>
</dbReference>
<dbReference type="InterPro" id="IPR041515">
    <property type="entry name" value="PPAF-2-like_Clip"/>
</dbReference>
<feature type="domain" description="Peptidase S1" evidence="7">
    <location>
        <begin position="95"/>
        <end position="342"/>
    </location>
</feature>
<evidence type="ECO:0000313" key="8">
    <source>
        <dbReference type="EMBL" id="ALC39897.1"/>
    </source>
</evidence>
<dbReference type="Pfam" id="PF00089">
    <property type="entry name" value="Trypsin"/>
    <property type="match status" value="1"/>
</dbReference>
<dbReference type="SUPFAM" id="SSF50494">
    <property type="entry name" value="Trypsin-like serine proteases"/>
    <property type="match status" value="1"/>
</dbReference>
<dbReference type="PROSITE" id="PS50240">
    <property type="entry name" value="TRYPSIN_DOM"/>
    <property type="match status" value="1"/>
</dbReference>
<dbReference type="AlphaFoldDB" id="A0A0M4EDI2"/>
<keyword evidence="3" id="KW-1015">Disulfide bond</keyword>
<proteinExistence type="inferred from homology"/>
<dbReference type="CDD" id="cd00190">
    <property type="entry name" value="Tryp_SPc"/>
    <property type="match status" value="1"/>
</dbReference>
<organism evidence="8 9">
    <name type="scientific">Drosophila busckii</name>
    <name type="common">Fruit fly</name>
    <dbReference type="NCBI Taxonomy" id="30019"/>
    <lineage>
        <taxon>Eukaryota</taxon>
        <taxon>Metazoa</taxon>
        <taxon>Ecdysozoa</taxon>
        <taxon>Arthropoda</taxon>
        <taxon>Hexapoda</taxon>
        <taxon>Insecta</taxon>
        <taxon>Pterygota</taxon>
        <taxon>Neoptera</taxon>
        <taxon>Endopterygota</taxon>
        <taxon>Diptera</taxon>
        <taxon>Brachycera</taxon>
        <taxon>Muscomorpha</taxon>
        <taxon>Ephydroidea</taxon>
        <taxon>Drosophilidae</taxon>
        <taxon>Drosophila</taxon>
    </lineage>
</organism>
<name>A0A0M4EDI2_DROBS</name>
<dbReference type="GO" id="GO:0005576">
    <property type="term" value="C:extracellular region"/>
    <property type="evidence" value="ECO:0007669"/>
    <property type="project" value="UniProtKB-SubCell"/>
</dbReference>
<dbReference type="STRING" id="30019.A0A0M4EDI2"/>
<keyword evidence="9" id="KW-1185">Reference proteome</keyword>
<evidence type="ECO:0000313" key="9">
    <source>
        <dbReference type="Proteomes" id="UP000494163"/>
    </source>
</evidence>
<evidence type="ECO:0000256" key="1">
    <source>
        <dbReference type="ARBA" id="ARBA00004613"/>
    </source>
</evidence>
<evidence type="ECO:0000256" key="3">
    <source>
        <dbReference type="ARBA" id="ARBA00023157"/>
    </source>
</evidence>
<evidence type="ECO:0000256" key="4">
    <source>
        <dbReference type="ARBA" id="ARBA00024195"/>
    </source>
</evidence>
<dbReference type="InterPro" id="IPR009003">
    <property type="entry name" value="Peptidase_S1_PA"/>
</dbReference>
<dbReference type="PANTHER" id="PTHR24256">
    <property type="entry name" value="TRYPTASE-RELATED"/>
    <property type="match status" value="1"/>
</dbReference>
<dbReference type="InterPro" id="IPR051487">
    <property type="entry name" value="Ser/Thr_Proteases_Immune/Dev"/>
</dbReference>
<dbReference type="Proteomes" id="UP000494163">
    <property type="component" value="Chromosome 2L"/>
</dbReference>
<evidence type="ECO:0000259" key="7">
    <source>
        <dbReference type="PROSITE" id="PS50240"/>
    </source>
</evidence>
<dbReference type="OMA" id="DQKRCLV"/>